<comment type="subunit">
    <text evidence="1">Homodimer.</text>
</comment>
<dbReference type="Pfam" id="PF00903">
    <property type="entry name" value="Glyoxalase"/>
    <property type="match status" value="1"/>
</dbReference>
<dbReference type="PROSITE" id="PS51819">
    <property type="entry name" value="VOC"/>
    <property type="match status" value="1"/>
</dbReference>
<evidence type="ECO:0000259" key="2">
    <source>
        <dbReference type="PROSITE" id="PS51819"/>
    </source>
</evidence>
<protein>
    <recommendedName>
        <fullName evidence="1">Phenazine antibiotic resistance protein</fullName>
    </recommendedName>
</protein>
<name>A0ABX9ANE6_9ENTR</name>
<evidence type="ECO:0000256" key="1">
    <source>
        <dbReference type="PIRNR" id="PIRNR039020"/>
    </source>
</evidence>
<keyword evidence="4" id="KW-1185">Reference proteome</keyword>
<dbReference type="Gene3D" id="3.30.720.110">
    <property type="match status" value="1"/>
</dbReference>
<dbReference type="SUPFAM" id="SSF54593">
    <property type="entry name" value="Glyoxalase/Bleomycin resistance protein/Dihydroxybiphenyl dioxygenase"/>
    <property type="match status" value="1"/>
</dbReference>
<dbReference type="InterPro" id="IPR026275">
    <property type="entry name" value="Glyoxalase/dOase/EhpR"/>
</dbReference>
<proteinExistence type="predicted"/>
<dbReference type="PANTHER" id="PTHR36503:SF1">
    <property type="entry name" value="BLR2520 PROTEIN"/>
    <property type="match status" value="1"/>
</dbReference>
<dbReference type="PANTHER" id="PTHR36503">
    <property type="entry name" value="BLR2520 PROTEIN"/>
    <property type="match status" value="1"/>
</dbReference>
<comment type="function">
    <text evidence="1">Required for resistance to the phenazine antibiotic.</text>
</comment>
<dbReference type="InterPro" id="IPR004360">
    <property type="entry name" value="Glyas_Fos-R_dOase_dom"/>
</dbReference>
<keyword evidence="1" id="KW-0046">Antibiotic resistance</keyword>
<reference evidence="3 4" key="1">
    <citation type="submission" date="2021-08" db="EMBL/GenBank/DDBJ databases">
        <title>Culture and genomic analysis of Symbiopectobacterium purcellii sp. nov. gen. nov., isolated from the leafhopper Empoasca decipiens.</title>
        <authorList>
            <person name="Nadal-Jimenez P."/>
            <person name="Siozios S."/>
            <person name="Halliday N."/>
            <person name="Camara M."/>
            <person name="Hurst G.D.D."/>
        </authorList>
    </citation>
    <scope>NUCLEOTIDE SEQUENCE [LARGE SCALE GENOMIC DNA]</scope>
    <source>
        <strain evidence="3 4">SyEd1</strain>
    </source>
</reference>
<evidence type="ECO:0000313" key="4">
    <source>
        <dbReference type="Proteomes" id="UP000825886"/>
    </source>
</evidence>
<feature type="domain" description="VOC" evidence="2">
    <location>
        <begin position="4"/>
        <end position="121"/>
    </location>
</feature>
<sequence length="127" mass="14070">MTFAPNSLILYVQDVDVSARFYQTLLGAPPLETFPDFTLFALQPEFSLGLQSRQGIFPPPQPQVGGIELCMSQATDSDVDALYRAWVAQGVTIVAEPTRLEFGYTFVAQDPDGHRLRVCATDVSHYQ</sequence>
<evidence type="ECO:0000313" key="3">
    <source>
        <dbReference type="EMBL" id="QZN96258.1"/>
    </source>
</evidence>
<dbReference type="Gene3D" id="3.30.720.120">
    <property type="match status" value="1"/>
</dbReference>
<dbReference type="EMBL" id="CP081864">
    <property type="protein sequence ID" value="QZN96258.1"/>
    <property type="molecule type" value="Genomic_DNA"/>
</dbReference>
<dbReference type="InterPro" id="IPR037523">
    <property type="entry name" value="VOC_core"/>
</dbReference>
<dbReference type="InterPro" id="IPR029068">
    <property type="entry name" value="Glyas_Bleomycin-R_OHBP_Dase"/>
</dbReference>
<gene>
    <name evidence="3" type="ORF">K6K13_01920</name>
</gene>
<dbReference type="PIRSF" id="PIRSF039020">
    <property type="entry name" value="EhpR"/>
    <property type="match status" value="1"/>
</dbReference>
<organism evidence="3 4">
    <name type="scientific">Symbiopectobacterium purcellii</name>
    <dbReference type="NCBI Taxonomy" id="2871826"/>
    <lineage>
        <taxon>Bacteria</taxon>
        <taxon>Pseudomonadati</taxon>
        <taxon>Pseudomonadota</taxon>
        <taxon>Gammaproteobacteria</taxon>
        <taxon>Enterobacterales</taxon>
        <taxon>Enterobacteriaceae</taxon>
    </lineage>
</organism>
<accession>A0ABX9ANE6</accession>
<dbReference type="Proteomes" id="UP000825886">
    <property type="component" value="Chromosome"/>
</dbReference>
<dbReference type="RefSeq" id="WP_222159313.1">
    <property type="nucleotide sequence ID" value="NZ_CP081864.1"/>
</dbReference>